<dbReference type="SMART" id="SM00855">
    <property type="entry name" value="PGAM"/>
    <property type="match status" value="1"/>
</dbReference>
<keyword evidence="3" id="KW-1185">Reference proteome</keyword>
<comment type="caution">
    <text evidence="2">The sequence shown here is derived from an EMBL/GenBank/DDBJ whole genome shotgun (WGS) entry which is preliminary data.</text>
</comment>
<dbReference type="AlphaFoldDB" id="A0AAX6MX57"/>
<name>A0AAX6MX57_9PEZI</name>
<sequence length="262" mass="29564">MAPIIHLVRHAQGYHNLNEENQQIRDPDLTPLGESQCDELCRRFDAHDKVTHLVASPIRRTILTCLRSFAPEVKAGKKVIALPDAQEISTLPCDTGSDPSKLKEEFGDLVDYHMLHEGWNDKSSGSKYYPTPANLEARARAARVWLRDLANKAGDDAQIVLVTHGGFLHFLTEDFDGVKLERGTGWDNTEIRSYEFKDPTGQDPNATLKETQPSWRRRRGSAIPLTETEQMQIREAFQTALKEETKKQESRSAQASEEAIVD</sequence>
<organism evidence="2 3">
    <name type="scientific">Daldinia eschscholtzii</name>
    <dbReference type="NCBI Taxonomy" id="292717"/>
    <lineage>
        <taxon>Eukaryota</taxon>
        <taxon>Fungi</taxon>
        <taxon>Dikarya</taxon>
        <taxon>Ascomycota</taxon>
        <taxon>Pezizomycotina</taxon>
        <taxon>Sordariomycetes</taxon>
        <taxon>Xylariomycetidae</taxon>
        <taxon>Xylariales</taxon>
        <taxon>Hypoxylaceae</taxon>
        <taxon>Daldinia</taxon>
    </lineage>
</organism>
<protein>
    <recommendedName>
        <fullName evidence="4">Phosphoglycerate mutase-like protein</fullName>
    </recommendedName>
</protein>
<feature type="region of interest" description="Disordered" evidence="1">
    <location>
        <begin position="195"/>
        <end position="262"/>
    </location>
</feature>
<dbReference type="PANTHER" id="PTHR48100">
    <property type="entry name" value="BROAD-SPECIFICITY PHOSPHATASE YOR283W-RELATED"/>
    <property type="match status" value="1"/>
</dbReference>
<dbReference type="GO" id="GO:0016791">
    <property type="term" value="F:phosphatase activity"/>
    <property type="evidence" value="ECO:0007669"/>
    <property type="project" value="TreeGrafter"/>
</dbReference>
<dbReference type="Gene3D" id="3.40.50.1240">
    <property type="entry name" value="Phosphoglycerate mutase-like"/>
    <property type="match status" value="1"/>
</dbReference>
<dbReference type="EMBL" id="JBANMG010000002">
    <property type="protein sequence ID" value="KAK6956987.1"/>
    <property type="molecule type" value="Genomic_DNA"/>
</dbReference>
<dbReference type="InterPro" id="IPR029033">
    <property type="entry name" value="His_PPase_superfam"/>
</dbReference>
<feature type="compositionally biased region" description="Polar residues" evidence="1">
    <location>
        <begin position="202"/>
        <end position="214"/>
    </location>
</feature>
<gene>
    <name evidence="2" type="ORF">Daesc_002271</name>
</gene>
<dbReference type="CDD" id="cd07067">
    <property type="entry name" value="HP_PGM_like"/>
    <property type="match status" value="1"/>
</dbReference>
<accession>A0AAX6MX57</accession>
<dbReference type="PANTHER" id="PTHR48100:SF54">
    <property type="entry name" value="PHOSPHATASE SPAC5H10.03-RELATED"/>
    <property type="match status" value="1"/>
</dbReference>
<dbReference type="InterPro" id="IPR050275">
    <property type="entry name" value="PGM_Phosphatase"/>
</dbReference>
<dbReference type="Proteomes" id="UP001369815">
    <property type="component" value="Unassembled WGS sequence"/>
</dbReference>
<reference evidence="2 3" key="1">
    <citation type="journal article" date="2024" name="Front Chem Biol">
        <title>Unveiling the potential of Daldinia eschscholtzii MFLUCC 19-0629 through bioactivity and bioinformatics studies for enhanced sustainable agriculture production.</title>
        <authorList>
            <person name="Brooks S."/>
            <person name="Weaver J.A."/>
            <person name="Klomchit A."/>
            <person name="Alharthi S.A."/>
            <person name="Onlamun T."/>
            <person name="Nurani R."/>
            <person name="Vong T.K."/>
            <person name="Alberti F."/>
            <person name="Greco C."/>
        </authorList>
    </citation>
    <scope>NUCLEOTIDE SEQUENCE [LARGE SCALE GENOMIC DNA]</scope>
    <source>
        <strain evidence="2">MFLUCC 19-0629</strain>
    </source>
</reference>
<feature type="compositionally biased region" description="Basic and acidic residues" evidence="1">
    <location>
        <begin position="241"/>
        <end position="250"/>
    </location>
</feature>
<dbReference type="InterPro" id="IPR013078">
    <property type="entry name" value="His_Pase_superF_clade-1"/>
</dbReference>
<evidence type="ECO:0000313" key="2">
    <source>
        <dbReference type="EMBL" id="KAK6956987.1"/>
    </source>
</evidence>
<dbReference type="SUPFAM" id="SSF53254">
    <property type="entry name" value="Phosphoglycerate mutase-like"/>
    <property type="match status" value="1"/>
</dbReference>
<dbReference type="GO" id="GO:0005737">
    <property type="term" value="C:cytoplasm"/>
    <property type="evidence" value="ECO:0007669"/>
    <property type="project" value="TreeGrafter"/>
</dbReference>
<evidence type="ECO:0000256" key="1">
    <source>
        <dbReference type="SAM" id="MobiDB-lite"/>
    </source>
</evidence>
<evidence type="ECO:0000313" key="3">
    <source>
        <dbReference type="Proteomes" id="UP001369815"/>
    </source>
</evidence>
<evidence type="ECO:0008006" key="4">
    <source>
        <dbReference type="Google" id="ProtNLM"/>
    </source>
</evidence>
<proteinExistence type="predicted"/>
<dbReference type="Pfam" id="PF00300">
    <property type="entry name" value="His_Phos_1"/>
    <property type="match status" value="1"/>
</dbReference>